<dbReference type="Pfam" id="PF07681">
    <property type="entry name" value="DoxX"/>
    <property type="match status" value="1"/>
</dbReference>
<keyword evidence="4 5" id="KW-0472">Membrane</keyword>
<sequence>MEKESINVMRISLAIVYIWFGALKIFGMSPAGELVEQTVYWFRPEIFIPILGICEVFIGLGLLIKKFIPYTILLLLLHMTVTLFPIFILKTICFDSFPLCPTLIGQYIIKNIVLISGALVVSGKYNEKYYTEMNLK</sequence>
<accession>A0ABW6HJY3</accession>
<protein>
    <submittedName>
        <fullName evidence="6">DoxX family membrane protein</fullName>
    </submittedName>
</protein>
<organism evidence="6 7">
    <name type="scientific">Flavobacterium fructosi</name>
    <dbReference type="NCBI Taxonomy" id="3230416"/>
    <lineage>
        <taxon>Bacteria</taxon>
        <taxon>Pseudomonadati</taxon>
        <taxon>Bacteroidota</taxon>
        <taxon>Flavobacteriia</taxon>
        <taxon>Flavobacteriales</taxon>
        <taxon>Flavobacteriaceae</taxon>
        <taxon>Flavobacterium</taxon>
    </lineage>
</organism>
<comment type="caution">
    <text evidence="6">The sequence shown here is derived from an EMBL/GenBank/DDBJ whole genome shotgun (WGS) entry which is preliminary data.</text>
</comment>
<feature type="transmembrane region" description="Helical" evidence="5">
    <location>
        <begin position="104"/>
        <end position="123"/>
    </location>
</feature>
<comment type="subcellular location">
    <subcellularLocation>
        <location evidence="1">Membrane</location>
        <topology evidence="1">Multi-pass membrane protein</topology>
    </subcellularLocation>
</comment>
<keyword evidence="7" id="KW-1185">Reference proteome</keyword>
<name>A0ABW6HJY3_9FLAO</name>
<evidence type="ECO:0000313" key="7">
    <source>
        <dbReference type="Proteomes" id="UP001600039"/>
    </source>
</evidence>
<evidence type="ECO:0000256" key="5">
    <source>
        <dbReference type="SAM" id="Phobius"/>
    </source>
</evidence>
<dbReference type="InterPro" id="IPR032808">
    <property type="entry name" value="DoxX"/>
</dbReference>
<feature type="transmembrane region" description="Helical" evidence="5">
    <location>
        <begin position="46"/>
        <end position="64"/>
    </location>
</feature>
<dbReference type="Proteomes" id="UP001600039">
    <property type="component" value="Unassembled WGS sequence"/>
</dbReference>
<proteinExistence type="predicted"/>
<keyword evidence="3 5" id="KW-1133">Transmembrane helix</keyword>
<dbReference type="EMBL" id="JBHZQA010000002">
    <property type="protein sequence ID" value="MFE3847048.1"/>
    <property type="molecule type" value="Genomic_DNA"/>
</dbReference>
<evidence type="ECO:0000256" key="4">
    <source>
        <dbReference type="ARBA" id="ARBA00023136"/>
    </source>
</evidence>
<feature type="transmembrane region" description="Helical" evidence="5">
    <location>
        <begin position="71"/>
        <end position="92"/>
    </location>
</feature>
<gene>
    <name evidence="6" type="ORF">ACFX5D_03585</name>
</gene>
<keyword evidence="2 5" id="KW-0812">Transmembrane</keyword>
<reference evidence="6 7" key="1">
    <citation type="submission" date="2024-06" db="EMBL/GenBank/DDBJ databases">
        <title>Flavobacterium spp. isolated from glacier.</title>
        <authorList>
            <person name="Han D."/>
        </authorList>
    </citation>
    <scope>NUCLEOTIDE SEQUENCE [LARGE SCALE GENOMIC DNA]</scope>
    <source>
        <strain evidence="6 7">LB3P45</strain>
    </source>
</reference>
<evidence type="ECO:0000256" key="3">
    <source>
        <dbReference type="ARBA" id="ARBA00022989"/>
    </source>
</evidence>
<feature type="transmembrane region" description="Helical" evidence="5">
    <location>
        <begin position="7"/>
        <end position="26"/>
    </location>
</feature>
<evidence type="ECO:0000313" key="6">
    <source>
        <dbReference type="EMBL" id="MFE3847048.1"/>
    </source>
</evidence>
<evidence type="ECO:0000256" key="2">
    <source>
        <dbReference type="ARBA" id="ARBA00022692"/>
    </source>
</evidence>
<evidence type="ECO:0000256" key="1">
    <source>
        <dbReference type="ARBA" id="ARBA00004141"/>
    </source>
</evidence>